<evidence type="ECO:0000256" key="9">
    <source>
        <dbReference type="SAM" id="Phobius"/>
    </source>
</evidence>
<comment type="similarity">
    <text evidence="8">Belongs to the TsuA/YedE (TC 9.B.102) family.</text>
</comment>
<evidence type="ECO:0000256" key="8">
    <source>
        <dbReference type="ARBA" id="ARBA00035655"/>
    </source>
</evidence>
<reference evidence="10 11" key="1">
    <citation type="journal article" date="2020" name="Biotechnol. Biofuels">
        <title>New insights from the biogas microbiome by comprehensive genome-resolved metagenomics of nearly 1600 species originating from multiple anaerobic digesters.</title>
        <authorList>
            <person name="Campanaro S."/>
            <person name="Treu L."/>
            <person name="Rodriguez-R L.M."/>
            <person name="Kovalovszki A."/>
            <person name="Ziels R.M."/>
            <person name="Maus I."/>
            <person name="Zhu X."/>
            <person name="Kougias P.G."/>
            <person name="Basile A."/>
            <person name="Luo G."/>
            <person name="Schluter A."/>
            <person name="Konstantinidis K.T."/>
            <person name="Angelidaki I."/>
        </authorList>
    </citation>
    <scope>NUCLEOTIDE SEQUENCE [LARGE SCALE GENOMIC DNA]</scope>
    <source>
        <strain evidence="10">AS06rmzACSIP_256</strain>
    </source>
</reference>
<accession>A0A7X7LWX7</accession>
<dbReference type="AlphaFoldDB" id="A0A7X7LWX7"/>
<evidence type="ECO:0000313" key="11">
    <source>
        <dbReference type="Proteomes" id="UP000536534"/>
    </source>
</evidence>
<feature type="transmembrane region" description="Helical" evidence="9">
    <location>
        <begin position="69"/>
        <end position="96"/>
    </location>
</feature>
<keyword evidence="2" id="KW-0813">Transport</keyword>
<keyword evidence="4" id="KW-0997">Cell inner membrane</keyword>
<keyword evidence="7 9" id="KW-0472">Membrane</keyword>
<dbReference type="Proteomes" id="UP000536534">
    <property type="component" value="Unassembled WGS sequence"/>
</dbReference>
<gene>
    <name evidence="10" type="ORF">GX576_09965</name>
</gene>
<evidence type="ECO:0000256" key="5">
    <source>
        <dbReference type="ARBA" id="ARBA00022692"/>
    </source>
</evidence>
<keyword evidence="6 9" id="KW-1133">Transmembrane helix</keyword>
<evidence type="ECO:0000256" key="6">
    <source>
        <dbReference type="ARBA" id="ARBA00022989"/>
    </source>
</evidence>
<evidence type="ECO:0000313" key="10">
    <source>
        <dbReference type="EMBL" id="NLF54699.1"/>
    </source>
</evidence>
<keyword evidence="5 9" id="KW-0812">Transmembrane</keyword>
<evidence type="ECO:0000256" key="2">
    <source>
        <dbReference type="ARBA" id="ARBA00022448"/>
    </source>
</evidence>
<name>A0A7X7LWX7_9RHOO</name>
<evidence type="ECO:0000256" key="4">
    <source>
        <dbReference type="ARBA" id="ARBA00022519"/>
    </source>
</evidence>
<evidence type="ECO:0000256" key="1">
    <source>
        <dbReference type="ARBA" id="ARBA00004429"/>
    </source>
</evidence>
<sequence length="169" mass="17811">MESGSGAWSPYLVGTLIGLLSMATFYFSNKPLSVSTAYARLAGLVGNLFSRSHTESLKYYQETKPKIEWGVMLVFGMLLGACIAAVTGGEFTAAWVPHLWEHRFGPDLALRLGTAFVGGAITAYGARLAGGCTSGHGISGALQLSVSSWIALACFFAGAVATAHLLYRP</sequence>
<proteinExistence type="inferred from homology"/>
<evidence type="ECO:0000256" key="7">
    <source>
        <dbReference type="ARBA" id="ARBA00023136"/>
    </source>
</evidence>
<dbReference type="PANTHER" id="PTHR30574:SF1">
    <property type="entry name" value="SULPHUR TRANSPORT DOMAIN-CONTAINING PROTEIN"/>
    <property type="match status" value="1"/>
</dbReference>
<evidence type="ECO:0000256" key="3">
    <source>
        <dbReference type="ARBA" id="ARBA00022475"/>
    </source>
</evidence>
<feature type="transmembrane region" description="Helical" evidence="9">
    <location>
        <begin position="7"/>
        <end position="27"/>
    </location>
</feature>
<feature type="transmembrane region" description="Helical" evidence="9">
    <location>
        <begin position="108"/>
        <end position="126"/>
    </location>
</feature>
<keyword evidence="3" id="KW-1003">Cell membrane</keyword>
<comment type="caution">
    <text evidence="10">The sequence shown here is derived from an EMBL/GenBank/DDBJ whole genome shotgun (WGS) entry which is preliminary data.</text>
</comment>
<dbReference type="InterPro" id="IPR007272">
    <property type="entry name" value="Sulf_transp_TsuA/YedE"/>
</dbReference>
<comment type="subcellular location">
    <subcellularLocation>
        <location evidence="1">Cell inner membrane</location>
        <topology evidence="1">Multi-pass membrane protein</topology>
    </subcellularLocation>
</comment>
<dbReference type="Pfam" id="PF04143">
    <property type="entry name" value="Sulf_transp"/>
    <property type="match status" value="1"/>
</dbReference>
<dbReference type="EMBL" id="JAAYYV010000255">
    <property type="protein sequence ID" value="NLF54699.1"/>
    <property type="molecule type" value="Genomic_DNA"/>
</dbReference>
<dbReference type="PANTHER" id="PTHR30574">
    <property type="entry name" value="INNER MEMBRANE PROTEIN YEDE"/>
    <property type="match status" value="1"/>
</dbReference>
<feature type="transmembrane region" description="Helical" evidence="9">
    <location>
        <begin position="146"/>
        <end position="167"/>
    </location>
</feature>
<dbReference type="GO" id="GO:0005886">
    <property type="term" value="C:plasma membrane"/>
    <property type="evidence" value="ECO:0007669"/>
    <property type="project" value="UniProtKB-SubCell"/>
</dbReference>
<organism evidence="10 11">
    <name type="scientific">Thauera phenolivorans</name>
    <dbReference type="NCBI Taxonomy" id="1792543"/>
    <lineage>
        <taxon>Bacteria</taxon>
        <taxon>Pseudomonadati</taxon>
        <taxon>Pseudomonadota</taxon>
        <taxon>Betaproteobacteria</taxon>
        <taxon>Rhodocyclales</taxon>
        <taxon>Zoogloeaceae</taxon>
        <taxon>Thauera</taxon>
    </lineage>
</organism>
<protein>
    <submittedName>
        <fullName evidence="10">YeeE/YedE family protein</fullName>
    </submittedName>
</protein>